<dbReference type="PATRIC" id="fig|1348657.5.peg.1546"/>
<dbReference type="InterPro" id="IPR009057">
    <property type="entry name" value="Homeodomain-like_sf"/>
</dbReference>
<dbReference type="AlphaFoldDB" id="S9ZFM7"/>
<dbReference type="PANTHER" id="PTHR47894">
    <property type="entry name" value="HTH-TYPE TRANSCRIPTIONAL REGULATOR GADX"/>
    <property type="match status" value="1"/>
</dbReference>
<evidence type="ECO:0000256" key="3">
    <source>
        <dbReference type="ARBA" id="ARBA00023163"/>
    </source>
</evidence>
<evidence type="ECO:0000313" key="6">
    <source>
        <dbReference type="Proteomes" id="UP000015455"/>
    </source>
</evidence>
<proteinExistence type="predicted"/>
<evidence type="ECO:0000313" key="5">
    <source>
        <dbReference type="EMBL" id="EPZ16130.1"/>
    </source>
</evidence>
<gene>
    <name evidence="5" type="ORF">M622_02845</name>
</gene>
<dbReference type="SUPFAM" id="SSF46689">
    <property type="entry name" value="Homeodomain-like"/>
    <property type="match status" value="1"/>
</dbReference>
<keyword evidence="3" id="KW-0804">Transcription</keyword>
<dbReference type="GO" id="GO:0005829">
    <property type="term" value="C:cytosol"/>
    <property type="evidence" value="ECO:0007669"/>
    <property type="project" value="TreeGrafter"/>
</dbReference>
<dbReference type="GO" id="GO:0000976">
    <property type="term" value="F:transcription cis-regulatory region binding"/>
    <property type="evidence" value="ECO:0007669"/>
    <property type="project" value="TreeGrafter"/>
</dbReference>
<evidence type="ECO:0000256" key="2">
    <source>
        <dbReference type="ARBA" id="ARBA00023125"/>
    </source>
</evidence>
<dbReference type="Proteomes" id="UP000015455">
    <property type="component" value="Unassembled WGS sequence"/>
</dbReference>
<dbReference type="SMART" id="SM00342">
    <property type="entry name" value="HTH_ARAC"/>
    <property type="match status" value="1"/>
</dbReference>
<dbReference type="PANTHER" id="PTHR47894:SF1">
    <property type="entry name" value="HTH-TYPE TRANSCRIPTIONAL REGULATOR VQSM"/>
    <property type="match status" value="1"/>
</dbReference>
<accession>S9ZFM7</accession>
<reference evidence="5 6" key="1">
    <citation type="submission" date="2013-06" db="EMBL/GenBank/DDBJ databases">
        <title>Draft genome sequence of Thauera terpenica.</title>
        <authorList>
            <person name="Liu B."/>
            <person name="Frostegard A.H."/>
            <person name="Shapleigh J.P."/>
        </authorList>
    </citation>
    <scope>NUCLEOTIDE SEQUENCE [LARGE SCALE GENOMIC DNA]</scope>
    <source>
        <strain evidence="5 6">58Eu</strain>
    </source>
</reference>
<dbReference type="RefSeq" id="WP_021248971.1">
    <property type="nucleotide sequence ID" value="NZ_ATJV01000048.1"/>
</dbReference>
<dbReference type="STRING" id="1348657.M622_02845"/>
<protein>
    <recommendedName>
        <fullName evidence="4">HTH araC/xylS-type domain-containing protein</fullName>
    </recommendedName>
</protein>
<organism evidence="5 6">
    <name type="scientific">Thauera terpenica 58Eu</name>
    <dbReference type="NCBI Taxonomy" id="1348657"/>
    <lineage>
        <taxon>Bacteria</taxon>
        <taxon>Pseudomonadati</taxon>
        <taxon>Pseudomonadota</taxon>
        <taxon>Betaproteobacteria</taxon>
        <taxon>Rhodocyclales</taxon>
        <taxon>Zoogloeaceae</taxon>
        <taxon>Thauera</taxon>
    </lineage>
</organism>
<name>S9ZFM7_9RHOO</name>
<dbReference type="EMBL" id="ATJV01000048">
    <property type="protein sequence ID" value="EPZ16130.1"/>
    <property type="molecule type" value="Genomic_DNA"/>
</dbReference>
<sequence length="336" mass="38743">MRDLKPKSKIEFYLERMLQRGFTPAQVLQGTGLHADRLDDPHGRPRPPQYRQIILNMMELTRDPYLGISLGQEFKISDLGILGYATLSAPTLKASRELYDRYRDLHEQHVFLSRNYIANGRWFSEIQDVHLLGDVLRFGIEEFVSQTIELASALTNRPFPVLELHVTYAQPADLSRYNRRFNCPVYFNQPRNIVVFDINRLQDPISLANEEVFKLCARNCELLASKNRERSELTDTISNFLMNNPGSFPTLEEMASNLKMGARTLRRRLVEEDMSYQQILDQTRKDLAVQYLKHTALTPKEIGFLLGYSSVSNFRRAFKGWTGKTLSDARGESAMA</sequence>
<dbReference type="Pfam" id="PF12833">
    <property type="entry name" value="HTH_18"/>
    <property type="match status" value="1"/>
</dbReference>
<dbReference type="Gene3D" id="1.10.10.60">
    <property type="entry name" value="Homeodomain-like"/>
    <property type="match status" value="1"/>
</dbReference>
<keyword evidence="6" id="KW-1185">Reference proteome</keyword>
<dbReference type="PROSITE" id="PS01124">
    <property type="entry name" value="HTH_ARAC_FAMILY_2"/>
    <property type="match status" value="1"/>
</dbReference>
<feature type="domain" description="HTH araC/xylS-type" evidence="4">
    <location>
        <begin position="235"/>
        <end position="332"/>
    </location>
</feature>
<comment type="caution">
    <text evidence="5">The sequence shown here is derived from an EMBL/GenBank/DDBJ whole genome shotgun (WGS) entry which is preliminary data.</text>
</comment>
<dbReference type="eggNOG" id="COG2207">
    <property type="taxonomic scope" value="Bacteria"/>
</dbReference>
<dbReference type="Pfam" id="PF12625">
    <property type="entry name" value="Arabinose_bd"/>
    <property type="match status" value="1"/>
</dbReference>
<keyword evidence="1" id="KW-0805">Transcription regulation</keyword>
<dbReference type="InterPro" id="IPR018060">
    <property type="entry name" value="HTH_AraC"/>
</dbReference>
<keyword evidence="2" id="KW-0238">DNA-binding</keyword>
<evidence type="ECO:0000259" key="4">
    <source>
        <dbReference type="PROSITE" id="PS01124"/>
    </source>
</evidence>
<dbReference type="GO" id="GO:0003700">
    <property type="term" value="F:DNA-binding transcription factor activity"/>
    <property type="evidence" value="ECO:0007669"/>
    <property type="project" value="InterPro"/>
</dbReference>
<evidence type="ECO:0000256" key="1">
    <source>
        <dbReference type="ARBA" id="ARBA00023015"/>
    </source>
</evidence>
<dbReference type="InterPro" id="IPR032687">
    <property type="entry name" value="AraC-type_N"/>
</dbReference>